<dbReference type="NCBIfam" id="TIGR00229">
    <property type="entry name" value="sensory_box"/>
    <property type="match status" value="1"/>
</dbReference>
<comment type="caution">
    <text evidence="2">The sequence shown here is derived from an EMBL/GenBank/DDBJ whole genome shotgun (WGS) entry which is preliminary data.</text>
</comment>
<dbReference type="EMBL" id="JTCM02000094">
    <property type="protein sequence ID" value="NEU76103.1"/>
    <property type="molecule type" value="Genomic_DNA"/>
</dbReference>
<accession>A0A846HG68</accession>
<dbReference type="PROSITE" id="PS50112">
    <property type="entry name" value="PAS"/>
    <property type="match status" value="1"/>
</dbReference>
<dbReference type="Pfam" id="PF13426">
    <property type="entry name" value="PAS_9"/>
    <property type="match status" value="1"/>
</dbReference>
<dbReference type="Proteomes" id="UP000031549">
    <property type="component" value="Unassembled WGS sequence"/>
</dbReference>
<dbReference type="AlphaFoldDB" id="A0A846HG68"/>
<gene>
    <name evidence="2" type="ORF">PI95_027020</name>
</gene>
<sequence length="237" mass="26915">MSQEELTYSFKKNWQQIQELEKYIMQLPIEQQANAALEAVTASIENLEAFKEEMQTTLEVMKDVQEKLLQQNETIIAEYKTYHDLFEFAPNAYLFTDDKGIIIKINNAAAELLNVLPNLLIGKSLRSFISQKDRLLFLTKLKQSLNVKSVQEWEVSICPLEGQAFDAILSVKPGRETSRGLDILQICIHNITKYKQLAAKQIPALSAPMEKPNGLDGLRVLFVDDEADTRELIAAVL</sequence>
<proteinExistence type="predicted"/>
<organism evidence="2 3">
    <name type="scientific">Hassallia byssoidea VB512170</name>
    <dbReference type="NCBI Taxonomy" id="1304833"/>
    <lineage>
        <taxon>Bacteria</taxon>
        <taxon>Bacillati</taxon>
        <taxon>Cyanobacteriota</taxon>
        <taxon>Cyanophyceae</taxon>
        <taxon>Nostocales</taxon>
        <taxon>Tolypothrichaceae</taxon>
        <taxon>Hassallia</taxon>
    </lineage>
</organism>
<evidence type="ECO:0000313" key="2">
    <source>
        <dbReference type="EMBL" id="NEU76103.1"/>
    </source>
</evidence>
<dbReference type="RefSeq" id="WP_163519232.1">
    <property type="nucleotide sequence ID" value="NZ_JTCM02000094.1"/>
</dbReference>
<dbReference type="SMART" id="SM00091">
    <property type="entry name" value="PAS"/>
    <property type="match status" value="1"/>
</dbReference>
<dbReference type="CDD" id="cd00130">
    <property type="entry name" value="PAS"/>
    <property type="match status" value="1"/>
</dbReference>
<dbReference type="SUPFAM" id="SSF55785">
    <property type="entry name" value="PYP-like sensor domain (PAS domain)"/>
    <property type="match status" value="1"/>
</dbReference>
<evidence type="ECO:0000313" key="3">
    <source>
        <dbReference type="Proteomes" id="UP000031549"/>
    </source>
</evidence>
<dbReference type="InterPro" id="IPR000014">
    <property type="entry name" value="PAS"/>
</dbReference>
<reference evidence="2 3" key="1">
    <citation type="journal article" date="2015" name="Genome Announc.">
        <title>Draft Genome Sequence of Cyanobacterium Hassallia byssoidea Strain VB512170, Isolated from Monuments in India.</title>
        <authorList>
            <person name="Singh D."/>
            <person name="Chandrababunaidu M.M."/>
            <person name="Panda A."/>
            <person name="Sen D."/>
            <person name="Bhattacharyya S."/>
            <person name="Adhikary S.P."/>
            <person name="Tripathy S."/>
        </authorList>
    </citation>
    <scope>NUCLEOTIDE SEQUENCE [LARGE SCALE GENOMIC DNA]</scope>
    <source>
        <strain evidence="2 3">VB512170</strain>
    </source>
</reference>
<dbReference type="InterPro" id="IPR035965">
    <property type="entry name" value="PAS-like_dom_sf"/>
</dbReference>
<evidence type="ECO:0000259" key="1">
    <source>
        <dbReference type="PROSITE" id="PS50112"/>
    </source>
</evidence>
<dbReference type="Gene3D" id="3.30.450.20">
    <property type="entry name" value="PAS domain"/>
    <property type="match status" value="1"/>
</dbReference>
<name>A0A846HG68_9CYAN</name>
<feature type="non-terminal residue" evidence="2">
    <location>
        <position position="237"/>
    </location>
</feature>
<keyword evidence="3" id="KW-1185">Reference proteome</keyword>
<protein>
    <submittedName>
        <fullName evidence="2">PAS domain S-box protein</fullName>
    </submittedName>
</protein>
<feature type="domain" description="PAS" evidence="1">
    <location>
        <begin position="78"/>
        <end position="148"/>
    </location>
</feature>